<keyword evidence="3" id="KW-0804">Transcription</keyword>
<keyword evidence="2" id="KW-0238">DNA-binding</keyword>
<feature type="domain" description="HTH arsR-type" evidence="4">
    <location>
        <begin position="1"/>
        <end position="91"/>
    </location>
</feature>
<dbReference type="InterPro" id="IPR051081">
    <property type="entry name" value="HTH_MetalResp_TranReg"/>
</dbReference>
<dbReference type="InterPro" id="IPR036390">
    <property type="entry name" value="WH_DNA-bd_sf"/>
</dbReference>
<evidence type="ECO:0000259" key="4">
    <source>
        <dbReference type="PROSITE" id="PS50987"/>
    </source>
</evidence>
<dbReference type="InterPro" id="IPR036388">
    <property type="entry name" value="WH-like_DNA-bd_sf"/>
</dbReference>
<dbReference type="SMART" id="SM00418">
    <property type="entry name" value="HTH_ARSR"/>
    <property type="match status" value="1"/>
</dbReference>
<proteinExistence type="predicted"/>
<dbReference type="SUPFAM" id="SSF46785">
    <property type="entry name" value="Winged helix' DNA-binding domain"/>
    <property type="match status" value="1"/>
</dbReference>
<organism evidence="5 6">
    <name type="scientific">Solicola gregarius</name>
    <dbReference type="NCBI Taxonomy" id="2908642"/>
    <lineage>
        <taxon>Bacteria</taxon>
        <taxon>Bacillati</taxon>
        <taxon>Actinomycetota</taxon>
        <taxon>Actinomycetes</taxon>
        <taxon>Propionibacteriales</taxon>
        <taxon>Nocardioidaceae</taxon>
        <taxon>Solicola</taxon>
    </lineage>
</organism>
<gene>
    <name evidence="5" type="ORF">L0C25_09560</name>
</gene>
<dbReference type="CDD" id="cd00090">
    <property type="entry name" value="HTH_ARSR"/>
    <property type="match status" value="1"/>
</dbReference>
<dbReference type="NCBIfam" id="NF033788">
    <property type="entry name" value="HTH_metalloreg"/>
    <property type="match status" value="1"/>
</dbReference>
<dbReference type="GO" id="GO:0003700">
    <property type="term" value="F:DNA-binding transcription factor activity"/>
    <property type="evidence" value="ECO:0007669"/>
    <property type="project" value="InterPro"/>
</dbReference>
<evidence type="ECO:0000256" key="1">
    <source>
        <dbReference type="ARBA" id="ARBA00023015"/>
    </source>
</evidence>
<dbReference type="KEGG" id="sgrg:L0C25_09560"/>
<keyword evidence="1" id="KW-0805">Transcription regulation</keyword>
<protein>
    <submittedName>
        <fullName evidence="5">Metalloregulator ArsR/SmtB family transcription factor</fullName>
    </submittedName>
</protein>
<evidence type="ECO:0000313" key="6">
    <source>
        <dbReference type="Proteomes" id="UP001164390"/>
    </source>
</evidence>
<name>A0AA46YNB1_9ACTN</name>
<dbReference type="PRINTS" id="PR00778">
    <property type="entry name" value="HTHARSR"/>
</dbReference>
<sequence>MSVSTAEVWTAMGDTTRREILARLSTQPRSVTELAAELPVSRPAVSQHLRVLKDAGLVRLHRTGRQHIYEARPEALNALKAELEAFWRQSLATFKQIAEADDRTGDRP</sequence>
<dbReference type="GO" id="GO:0003677">
    <property type="term" value="F:DNA binding"/>
    <property type="evidence" value="ECO:0007669"/>
    <property type="project" value="UniProtKB-KW"/>
</dbReference>
<evidence type="ECO:0000256" key="2">
    <source>
        <dbReference type="ARBA" id="ARBA00023125"/>
    </source>
</evidence>
<dbReference type="Gene3D" id="1.10.10.10">
    <property type="entry name" value="Winged helix-like DNA-binding domain superfamily/Winged helix DNA-binding domain"/>
    <property type="match status" value="1"/>
</dbReference>
<dbReference type="PANTHER" id="PTHR33154">
    <property type="entry name" value="TRANSCRIPTIONAL REGULATOR, ARSR FAMILY"/>
    <property type="match status" value="1"/>
</dbReference>
<dbReference type="PANTHER" id="PTHR33154:SF33">
    <property type="entry name" value="TRANSCRIPTIONAL REPRESSOR SDPR"/>
    <property type="match status" value="1"/>
</dbReference>
<reference evidence="5" key="1">
    <citation type="submission" date="2022-01" db="EMBL/GenBank/DDBJ databases">
        <title>Nocardioidaceae gen. sp. A5X3R13.</title>
        <authorList>
            <person name="Lopez Marin M.A."/>
            <person name="Uhlik O."/>
        </authorList>
    </citation>
    <scope>NUCLEOTIDE SEQUENCE</scope>
    <source>
        <strain evidence="5">A5X3R13</strain>
    </source>
</reference>
<dbReference type="RefSeq" id="WP_271636265.1">
    <property type="nucleotide sequence ID" value="NZ_CP094970.1"/>
</dbReference>
<dbReference type="EMBL" id="CP094970">
    <property type="protein sequence ID" value="UYM07301.1"/>
    <property type="molecule type" value="Genomic_DNA"/>
</dbReference>
<dbReference type="PROSITE" id="PS50987">
    <property type="entry name" value="HTH_ARSR_2"/>
    <property type="match status" value="1"/>
</dbReference>
<dbReference type="InterPro" id="IPR011991">
    <property type="entry name" value="ArsR-like_HTH"/>
</dbReference>
<dbReference type="InterPro" id="IPR001845">
    <property type="entry name" value="HTH_ArsR_DNA-bd_dom"/>
</dbReference>
<evidence type="ECO:0000256" key="3">
    <source>
        <dbReference type="ARBA" id="ARBA00023163"/>
    </source>
</evidence>
<evidence type="ECO:0000313" key="5">
    <source>
        <dbReference type="EMBL" id="UYM07301.1"/>
    </source>
</evidence>
<accession>A0AA46YNB1</accession>
<keyword evidence="6" id="KW-1185">Reference proteome</keyword>
<dbReference type="Proteomes" id="UP001164390">
    <property type="component" value="Chromosome"/>
</dbReference>
<dbReference type="AlphaFoldDB" id="A0AA46YNB1"/>
<dbReference type="Pfam" id="PF01022">
    <property type="entry name" value="HTH_5"/>
    <property type="match status" value="1"/>
</dbReference>